<feature type="non-terminal residue" evidence="2">
    <location>
        <position position="1"/>
    </location>
</feature>
<comment type="caution">
    <text evidence="2">The sequence shown here is derived from an EMBL/GenBank/DDBJ whole genome shotgun (WGS) entry which is preliminary data.</text>
</comment>
<evidence type="ECO:0000259" key="1">
    <source>
        <dbReference type="Pfam" id="PF03184"/>
    </source>
</evidence>
<feature type="non-terminal residue" evidence="2">
    <location>
        <position position="68"/>
    </location>
</feature>
<sequence length="68" mass="8021">HEKSNFTVILACMANGTKLPAVCIFKLKNISRVSFPQEIHIHVNEKGWCNKQEMIWWIENVWTQRNPL</sequence>
<name>A0A9N9JD68_9GLOM</name>
<dbReference type="OrthoDB" id="2426885at2759"/>
<evidence type="ECO:0000313" key="2">
    <source>
        <dbReference type="EMBL" id="CAG8776513.1"/>
    </source>
</evidence>
<dbReference type="AlphaFoldDB" id="A0A9N9JD68"/>
<keyword evidence="3" id="KW-1185">Reference proteome</keyword>
<dbReference type="GO" id="GO:0003676">
    <property type="term" value="F:nucleic acid binding"/>
    <property type="evidence" value="ECO:0007669"/>
    <property type="project" value="InterPro"/>
</dbReference>
<proteinExistence type="predicted"/>
<dbReference type="Pfam" id="PF03184">
    <property type="entry name" value="DDE_1"/>
    <property type="match status" value="1"/>
</dbReference>
<reference evidence="2" key="1">
    <citation type="submission" date="2021-06" db="EMBL/GenBank/DDBJ databases">
        <authorList>
            <person name="Kallberg Y."/>
            <person name="Tangrot J."/>
            <person name="Rosling A."/>
        </authorList>
    </citation>
    <scope>NUCLEOTIDE SEQUENCE</scope>
    <source>
        <strain evidence="2">UK204</strain>
    </source>
</reference>
<organism evidence="2 3">
    <name type="scientific">Funneliformis caledonium</name>
    <dbReference type="NCBI Taxonomy" id="1117310"/>
    <lineage>
        <taxon>Eukaryota</taxon>
        <taxon>Fungi</taxon>
        <taxon>Fungi incertae sedis</taxon>
        <taxon>Mucoromycota</taxon>
        <taxon>Glomeromycotina</taxon>
        <taxon>Glomeromycetes</taxon>
        <taxon>Glomerales</taxon>
        <taxon>Glomeraceae</taxon>
        <taxon>Funneliformis</taxon>
    </lineage>
</organism>
<dbReference type="EMBL" id="CAJVPQ010030281">
    <property type="protein sequence ID" value="CAG8776513.1"/>
    <property type="molecule type" value="Genomic_DNA"/>
</dbReference>
<protein>
    <submittedName>
        <fullName evidence="2">17428_t:CDS:1</fullName>
    </submittedName>
</protein>
<feature type="domain" description="DDE-1" evidence="1">
    <location>
        <begin position="4"/>
        <end position="65"/>
    </location>
</feature>
<dbReference type="Proteomes" id="UP000789570">
    <property type="component" value="Unassembled WGS sequence"/>
</dbReference>
<gene>
    <name evidence="2" type="ORF">FCALED_LOCUS17859</name>
</gene>
<dbReference type="InterPro" id="IPR004875">
    <property type="entry name" value="DDE_SF_endonuclease_dom"/>
</dbReference>
<accession>A0A9N9JD68</accession>
<evidence type="ECO:0000313" key="3">
    <source>
        <dbReference type="Proteomes" id="UP000789570"/>
    </source>
</evidence>